<name>A0A1I4E3L3_9PROT</name>
<feature type="transmembrane region" description="Helical" evidence="6">
    <location>
        <begin position="60"/>
        <end position="82"/>
    </location>
</feature>
<feature type="region of interest" description="Disordered" evidence="5">
    <location>
        <begin position="161"/>
        <end position="185"/>
    </location>
</feature>
<dbReference type="STRING" id="1123062.SAMN02745775_113137"/>
<reference evidence="7 8" key="1">
    <citation type="submission" date="2016-10" db="EMBL/GenBank/DDBJ databases">
        <authorList>
            <person name="de Groot N.N."/>
        </authorList>
    </citation>
    <scope>NUCLEOTIDE SEQUENCE [LARGE SCALE GENOMIC DNA]</scope>
    <source>
        <strain evidence="7 8">DSM 19981</strain>
    </source>
</reference>
<keyword evidence="8" id="KW-1185">Reference proteome</keyword>
<dbReference type="EMBL" id="FOSQ01000013">
    <property type="protein sequence ID" value="SFK99550.1"/>
    <property type="molecule type" value="Genomic_DNA"/>
</dbReference>
<organism evidence="7 8">
    <name type="scientific">Falsiroseomonas stagni DSM 19981</name>
    <dbReference type="NCBI Taxonomy" id="1123062"/>
    <lineage>
        <taxon>Bacteria</taxon>
        <taxon>Pseudomonadati</taxon>
        <taxon>Pseudomonadota</taxon>
        <taxon>Alphaproteobacteria</taxon>
        <taxon>Acetobacterales</taxon>
        <taxon>Roseomonadaceae</taxon>
        <taxon>Falsiroseomonas</taxon>
    </lineage>
</organism>
<dbReference type="GO" id="GO:0009403">
    <property type="term" value="P:toxin biosynthetic process"/>
    <property type="evidence" value="ECO:0007669"/>
    <property type="project" value="InterPro"/>
</dbReference>
<proteinExistence type="predicted"/>
<evidence type="ECO:0000256" key="1">
    <source>
        <dbReference type="ARBA" id="ARBA00004141"/>
    </source>
</evidence>
<accession>A0A1I4E3L3</accession>
<keyword evidence="3 6" id="KW-1133">Transmembrane helix</keyword>
<dbReference type="PANTHER" id="PTHR36926:SF1">
    <property type="entry name" value="COLICIN V PRODUCTION PROTEIN"/>
    <property type="match status" value="1"/>
</dbReference>
<evidence type="ECO:0000256" key="2">
    <source>
        <dbReference type="ARBA" id="ARBA00022692"/>
    </source>
</evidence>
<protein>
    <submittedName>
        <fullName evidence="7">Membrane protein required for colicin V production</fullName>
    </submittedName>
</protein>
<feature type="transmembrane region" description="Helical" evidence="6">
    <location>
        <begin position="28"/>
        <end position="48"/>
    </location>
</feature>
<evidence type="ECO:0000256" key="5">
    <source>
        <dbReference type="SAM" id="MobiDB-lite"/>
    </source>
</evidence>
<sequence>MTWVDGVVLAVILLSAGLAYFRGLVREVLGIGAWAGAIIAAVVAEPQATPYAANYVQPPWLATGAAVGVVFLVVLVFLKIIIAWLAGKVQRSALGGVDRALGLLFGAARGAFIVVIAYIVAGLLLPATDKWPDPVREARSLPLAADGAAWVVAKLPEEFRPRLPEGTGRQDPSMDQLLRPPARSR</sequence>
<comment type="subcellular location">
    <subcellularLocation>
        <location evidence="1">Membrane</location>
        <topology evidence="1">Multi-pass membrane protein</topology>
    </subcellularLocation>
</comment>
<evidence type="ECO:0000313" key="8">
    <source>
        <dbReference type="Proteomes" id="UP000199473"/>
    </source>
</evidence>
<dbReference type="InterPro" id="IPR003825">
    <property type="entry name" value="Colicin-V_CvpA"/>
</dbReference>
<dbReference type="AlphaFoldDB" id="A0A1I4E3L3"/>
<dbReference type="Pfam" id="PF02674">
    <property type="entry name" value="Colicin_V"/>
    <property type="match status" value="1"/>
</dbReference>
<feature type="transmembrane region" description="Helical" evidence="6">
    <location>
        <begin position="103"/>
        <end position="125"/>
    </location>
</feature>
<keyword evidence="2 6" id="KW-0812">Transmembrane</keyword>
<feature type="transmembrane region" description="Helical" evidence="6">
    <location>
        <begin position="6"/>
        <end position="21"/>
    </location>
</feature>
<evidence type="ECO:0000256" key="6">
    <source>
        <dbReference type="SAM" id="Phobius"/>
    </source>
</evidence>
<dbReference type="InterPro" id="IPR052719">
    <property type="entry name" value="CvpA-like"/>
</dbReference>
<evidence type="ECO:0000256" key="4">
    <source>
        <dbReference type="ARBA" id="ARBA00023136"/>
    </source>
</evidence>
<gene>
    <name evidence="7" type="ORF">SAMN02745775_113137</name>
</gene>
<keyword evidence="4 6" id="KW-0472">Membrane</keyword>
<evidence type="ECO:0000256" key="3">
    <source>
        <dbReference type="ARBA" id="ARBA00022989"/>
    </source>
</evidence>
<dbReference type="RefSeq" id="WP_092962557.1">
    <property type="nucleotide sequence ID" value="NZ_FOSQ01000013.1"/>
</dbReference>
<dbReference type="Proteomes" id="UP000199473">
    <property type="component" value="Unassembled WGS sequence"/>
</dbReference>
<dbReference type="OrthoDB" id="9806894at2"/>
<evidence type="ECO:0000313" key="7">
    <source>
        <dbReference type="EMBL" id="SFK99550.1"/>
    </source>
</evidence>
<dbReference type="PANTHER" id="PTHR36926">
    <property type="entry name" value="COLICIN V PRODUCTION PROTEIN"/>
    <property type="match status" value="1"/>
</dbReference>
<dbReference type="GO" id="GO:0016020">
    <property type="term" value="C:membrane"/>
    <property type="evidence" value="ECO:0007669"/>
    <property type="project" value="UniProtKB-SubCell"/>
</dbReference>